<evidence type="ECO:0000313" key="1">
    <source>
        <dbReference type="EMBL" id="GAA4628033.1"/>
    </source>
</evidence>
<sequence>MANAGFVNATGDAAPDAWRRVVALLIQSFQAPARGPLPASPEHDALYKAMLRASPAGITASEPLEEISRSWFRGR</sequence>
<reference evidence="2" key="1">
    <citation type="journal article" date="2019" name="Int. J. Syst. Evol. Microbiol.">
        <title>The Global Catalogue of Microorganisms (GCM) 10K type strain sequencing project: providing services to taxonomists for standard genome sequencing and annotation.</title>
        <authorList>
            <consortium name="The Broad Institute Genomics Platform"/>
            <consortium name="The Broad Institute Genome Sequencing Center for Infectious Disease"/>
            <person name="Wu L."/>
            <person name="Ma J."/>
        </authorList>
    </citation>
    <scope>NUCLEOTIDE SEQUENCE [LARGE SCALE GENOMIC DNA]</scope>
    <source>
        <strain evidence="2">JCM 17939</strain>
    </source>
</reference>
<name>A0ABP8UCR6_9ACTN</name>
<proteinExistence type="predicted"/>
<evidence type="ECO:0000313" key="2">
    <source>
        <dbReference type="Proteomes" id="UP001501442"/>
    </source>
</evidence>
<comment type="caution">
    <text evidence="1">The sequence shown here is derived from an EMBL/GenBank/DDBJ whole genome shotgun (WGS) entry which is preliminary data.</text>
</comment>
<dbReference type="EMBL" id="BAABHK010000005">
    <property type="protein sequence ID" value="GAA4628033.1"/>
    <property type="molecule type" value="Genomic_DNA"/>
</dbReference>
<dbReference type="RefSeq" id="WP_345432674.1">
    <property type="nucleotide sequence ID" value="NZ_BAABHK010000005.1"/>
</dbReference>
<gene>
    <name evidence="1" type="ORF">GCM10023196_042730</name>
</gene>
<organism evidence="1 2">
    <name type="scientific">Actinoallomurus vinaceus</name>
    <dbReference type="NCBI Taxonomy" id="1080074"/>
    <lineage>
        <taxon>Bacteria</taxon>
        <taxon>Bacillati</taxon>
        <taxon>Actinomycetota</taxon>
        <taxon>Actinomycetes</taxon>
        <taxon>Streptosporangiales</taxon>
        <taxon>Thermomonosporaceae</taxon>
        <taxon>Actinoallomurus</taxon>
    </lineage>
</organism>
<keyword evidence="2" id="KW-1185">Reference proteome</keyword>
<protein>
    <submittedName>
        <fullName evidence="1">Uncharacterized protein</fullName>
    </submittedName>
</protein>
<dbReference type="Proteomes" id="UP001501442">
    <property type="component" value="Unassembled WGS sequence"/>
</dbReference>
<accession>A0ABP8UCR6</accession>